<sequence length="794" mass="89051">MMSSPLLRGSSPCSSGSSESTDLFGDLCGRLKDCHDSALQGLQTKVNKLKKERCLDAQRLEEFYSRHQQLREQHKTLRDTVTVLEDRLVPHQPVCLSPSDFFSIYLYFSLSLLLLVSFGSSFLLCLSSFLSVSLSLSRLRAGLCDRCSVTEEHMRKKQVEFEKCRQQNMRLIAEIMNERNSLQDENRKLSLELDRLNRSLSVSPEPEEAVIPDSPLQQISLPVVSKMRRRKVTHHVRYAEKSLPQSQSSALNEPRKGLPSRTAPSQGNDILVPETCYMGATQTQQGSSQGHEGAVVAETCRLDLPDDPLPNPQRKGPLLGCPGTTTTEDGPLSLLSRLKLIPANAQQRHMEGIARIAPLTATSTPCGLSHRELERGKRRRKSSEKEEDEEVVDKPLDLSDSPQKGLVPPLNAQRGSSVPGSENQDRGQKRHILFKHPSTSPSDERSKNVLLSHQTHNVHHVPIRKRSREDTEKLKQTSVLQANPCARVKRSPPQDNNGTASTTLPSNAPETPLGKAKLMPAEQTWSLDPEAALSQYDVDTPTPAEPLCKGESVDMDCTFVSPSLLHRGAPRTNSVTGIGQRANDSLAELFDRTGYGEYESCPQHNGSYLDKEEPHHHGEEEFDDKEEEEHKDAHMPQPGTPNGEHKDSKNLSFAHVEVVRKKAERRKLKGHTCKECEIYYADLSEAERVKKLSACSRHRFRYLPPSTPEHFWEVGFPSTQTCVDRGMLPYLIGSIQQNAMVIKSIVFNTVVFSTQKIIHNCLMIFPDVFPKSPWCISVTSNHFSFRLKYCQTEL</sequence>
<reference evidence="25" key="1">
    <citation type="submission" date="2018-06" db="EMBL/GenBank/DDBJ databases">
        <title>Genome assembly of Danube salmon.</title>
        <authorList>
            <person name="Macqueen D.J."/>
            <person name="Gundappa M.K."/>
        </authorList>
    </citation>
    <scope>NUCLEOTIDE SEQUENCE [LARGE SCALE GENOMIC DNA]</scope>
</reference>
<evidence type="ECO:0000256" key="18">
    <source>
        <dbReference type="ARBA" id="ARBA00023254"/>
    </source>
</evidence>
<evidence type="ECO:0000256" key="14">
    <source>
        <dbReference type="ARBA" id="ARBA00023054"/>
    </source>
</evidence>
<keyword evidence="11" id="KW-0498">Mitosis</keyword>
<evidence type="ECO:0000256" key="21">
    <source>
        <dbReference type="SAM" id="MobiDB-lite"/>
    </source>
</evidence>
<dbReference type="PANTHER" id="PTHR15107:SF4">
    <property type="entry name" value="DNA ENDONUCLEASE RBBP8"/>
    <property type="match status" value="1"/>
</dbReference>
<reference evidence="24" key="2">
    <citation type="submission" date="2025-08" db="UniProtKB">
        <authorList>
            <consortium name="Ensembl"/>
        </authorList>
    </citation>
    <scope>IDENTIFICATION</scope>
</reference>
<dbReference type="GO" id="GO:0010792">
    <property type="term" value="P:DNA double-strand break processing involved in repair via single-strand annealing"/>
    <property type="evidence" value="ECO:0007669"/>
    <property type="project" value="TreeGrafter"/>
</dbReference>
<dbReference type="Pfam" id="PF08573">
    <property type="entry name" value="SAE2"/>
    <property type="match status" value="1"/>
</dbReference>
<dbReference type="GO" id="GO:0005694">
    <property type="term" value="C:chromosome"/>
    <property type="evidence" value="ECO:0007669"/>
    <property type="project" value="UniProtKB-SubCell"/>
</dbReference>
<evidence type="ECO:0000256" key="2">
    <source>
        <dbReference type="ARBA" id="ARBA00004286"/>
    </source>
</evidence>
<feature type="compositionally biased region" description="Polar residues" evidence="21">
    <location>
        <begin position="413"/>
        <end position="422"/>
    </location>
</feature>
<keyword evidence="17" id="KW-0539">Nucleus</keyword>
<evidence type="ECO:0000256" key="4">
    <source>
        <dbReference type="ARBA" id="ARBA00020680"/>
    </source>
</evidence>
<feature type="compositionally biased region" description="Polar residues" evidence="21">
    <location>
        <begin position="493"/>
        <end position="509"/>
    </location>
</feature>
<evidence type="ECO:0000256" key="19">
    <source>
        <dbReference type="ARBA" id="ARBA00023306"/>
    </source>
</evidence>
<evidence type="ECO:0000256" key="20">
    <source>
        <dbReference type="SAM" id="Coils"/>
    </source>
</evidence>
<dbReference type="Ensembl" id="ENSHHUT00000006074.1">
    <property type="protein sequence ID" value="ENSHHUP00000005892.1"/>
    <property type="gene ID" value="ENSHHUG00000003640.1"/>
</dbReference>
<keyword evidence="12" id="KW-0378">Hydrolase</keyword>
<evidence type="ECO:0000313" key="24">
    <source>
        <dbReference type="Ensembl" id="ENSHHUP00000005892.1"/>
    </source>
</evidence>
<dbReference type="GO" id="GO:0003684">
    <property type="term" value="F:damaged DNA binding"/>
    <property type="evidence" value="ECO:0007669"/>
    <property type="project" value="TreeGrafter"/>
</dbReference>
<evidence type="ECO:0000256" key="1">
    <source>
        <dbReference type="ARBA" id="ARBA00004123"/>
    </source>
</evidence>
<feature type="domain" description="DNA endonuclease activator Ctp1 C-terminal" evidence="22">
    <location>
        <begin position="685"/>
        <end position="720"/>
    </location>
</feature>
<dbReference type="GO" id="GO:0005634">
    <property type="term" value="C:nucleus"/>
    <property type="evidence" value="ECO:0007669"/>
    <property type="project" value="UniProtKB-SubCell"/>
</dbReference>
<evidence type="ECO:0000256" key="13">
    <source>
        <dbReference type="ARBA" id="ARBA00022833"/>
    </source>
</evidence>
<evidence type="ECO:0000313" key="25">
    <source>
        <dbReference type="Proteomes" id="UP000314982"/>
    </source>
</evidence>
<keyword evidence="5" id="KW-0158">Chromosome</keyword>
<dbReference type="GO" id="GO:0051301">
    <property type="term" value="P:cell division"/>
    <property type="evidence" value="ECO:0007669"/>
    <property type="project" value="UniProtKB-KW"/>
</dbReference>
<dbReference type="InterPro" id="IPR033316">
    <property type="entry name" value="RBBP8-like"/>
</dbReference>
<feature type="region of interest" description="Disordered" evidence="21">
    <location>
        <begin position="363"/>
        <end position="427"/>
    </location>
</feature>
<feature type="coiled-coil region" evidence="20">
    <location>
        <begin position="165"/>
        <end position="199"/>
    </location>
</feature>
<feature type="domain" description="DNA endonuclease Ctp1 N-terminal" evidence="23">
    <location>
        <begin position="137"/>
        <end position="193"/>
    </location>
</feature>
<keyword evidence="10" id="KW-0227">DNA damage</keyword>
<dbReference type="GO" id="GO:0004519">
    <property type="term" value="F:endonuclease activity"/>
    <property type="evidence" value="ECO:0007669"/>
    <property type="project" value="UniProtKB-KW"/>
</dbReference>
<dbReference type="Proteomes" id="UP000314982">
    <property type="component" value="Unassembled WGS sequence"/>
</dbReference>
<evidence type="ECO:0000256" key="10">
    <source>
        <dbReference type="ARBA" id="ARBA00022763"/>
    </source>
</evidence>
<keyword evidence="18" id="KW-0469">Meiosis</keyword>
<organism evidence="24 25">
    <name type="scientific">Hucho hucho</name>
    <name type="common">huchen</name>
    <dbReference type="NCBI Taxonomy" id="62062"/>
    <lineage>
        <taxon>Eukaryota</taxon>
        <taxon>Metazoa</taxon>
        <taxon>Chordata</taxon>
        <taxon>Craniata</taxon>
        <taxon>Vertebrata</taxon>
        <taxon>Euteleostomi</taxon>
        <taxon>Actinopterygii</taxon>
        <taxon>Neopterygii</taxon>
        <taxon>Teleostei</taxon>
        <taxon>Protacanthopterygii</taxon>
        <taxon>Salmoniformes</taxon>
        <taxon>Salmonidae</taxon>
        <taxon>Salmoninae</taxon>
        <taxon>Hucho</taxon>
    </lineage>
</organism>
<dbReference type="GeneTree" id="ENSGT00530000063835"/>
<dbReference type="InterPro" id="IPR013882">
    <property type="entry name" value="Ctp1_C"/>
</dbReference>
<keyword evidence="6" id="KW-0597">Phosphoprotein</keyword>
<evidence type="ECO:0000256" key="5">
    <source>
        <dbReference type="ARBA" id="ARBA00022454"/>
    </source>
</evidence>
<accession>A0A4W5JQF7</accession>
<comment type="similarity">
    <text evidence="3">Belongs to the COM1/SAE2/CtIP family.</text>
</comment>
<evidence type="ECO:0000256" key="12">
    <source>
        <dbReference type="ARBA" id="ARBA00022801"/>
    </source>
</evidence>
<keyword evidence="15" id="KW-0238">DNA-binding</keyword>
<evidence type="ECO:0000256" key="6">
    <source>
        <dbReference type="ARBA" id="ARBA00022553"/>
    </source>
</evidence>
<name>A0A4W5JQF7_9TELE</name>
<evidence type="ECO:0000256" key="8">
    <source>
        <dbReference type="ARBA" id="ARBA00022722"/>
    </source>
</evidence>
<evidence type="ECO:0000259" key="23">
    <source>
        <dbReference type="Pfam" id="PF10482"/>
    </source>
</evidence>
<evidence type="ECO:0000256" key="3">
    <source>
        <dbReference type="ARBA" id="ARBA00007496"/>
    </source>
</evidence>
<feature type="region of interest" description="Disordered" evidence="21">
    <location>
        <begin position="601"/>
        <end position="651"/>
    </location>
</feature>
<evidence type="ECO:0000256" key="9">
    <source>
        <dbReference type="ARBA" id="ARBA00022759"/>
    </source>
</evidence>
<feature type="compositionally biased region" description="Basic residues" evidence="21">
    <location>
        <begin position="456"/>
        <end position="466"/>
    </location>
</feature>
<dbReference type="InterPro" id="IPR019518">
    <property type="entry name" value="CtIP_N"/>
</dbReference>
<keyword evidence="19" id="KW-0131">Cell cycle</keyword>
<reference evidence="24" key="3">
    <citation type="submission" date="2025-09" db="UniProtKB">
        <authorList>
            <consortium name="Ensembl"/>
        </authorList>
    </citation>
    <scope>IDENTIFICATION</scope>
</reference>
<feature type="region of interest" description="Disordered" evidence="21">
    <location>
        <begin position="302"/>
        <end position="325"/>
    </location>
</feature>
<evidence type="ECO:0000259" key="22">
    <source>
        <dbReference type="Pfam" id="PF08573"/>
    </source>
</evidence>
<dbReference type="PANTHER" id="PTHR15107">
    <property type="entry name" value="RETINOBLASTOMA BINDING PROTEIN 8"/>
    <property type="match status" value="1"/>
</dbReference>
<comment type="subcellular location">
    <subcellularLocation>
        <location evidence="2">Chromosome</location>
    </subcellularLocation>
    <subcellularLocation>
        <location evidence="1">Nucleus</location>
    </subcellularLocation>
</comment>
<protein>
    <recommendedName>
        <fullName evidence="4">DNA endonuclease RBBP8</fullName>
    </recommendedName>
</protein>
<keyword evidence="25" id="KW-1185">Reference proteome</keyword>
<dbReference type="AlphaFoldDB" id="A0A4W5JQF7"/>
<evidence type="ECO:0000256" key="7">
    <source>
        <dbReference type="ARBA" id="ARBA00022618"/>
    </source>
</evidence>
<evidence type="ECO:0000256" key="11">
    <source>
        <dbReference type="ARBA" id="ARBA00022776"/>
    </source>
</evidence>
<keyword evidence="13" id="KW-0862">Zinc</keyword>
<dbReference type="Pfam" id="PF10482">
    <property type="entry name" value="CtIP_N"/>
    <property type="match status" value="2"/>
</dbReference>
<keyword evidence="8" id="KW-0540">Nuclease</keyword>
<keyword evidence="16" id="KW-0234">DNA repair</keyword>
<feature type="region of interest" description="Disordered" evidence="21">
    <location>
        <begin position="452"/>
        <end position="514"/>
    </location>
</feature>
<keyword evidence="9" id="KW-0255">Endonuclease</keyword>
<feature type="domain" description="DNA endonuclease Ctp1 N-terminal" evidence="23">
    <location>
        <begin position="24"/>
        <end position="88"/>
    </location>
</feature>
<evidence type="ECO:0000256" key="16">
    <source>
        <dbReference type="ARBA" id="ARBA00023204"/>
    </source>
</evidence>
<dbReference type="GO" id="GO:0051321">
    <property type="term" value="P:meiotic cell cycle"/>
    <property type="evidence" value="ECO:0007669"/>
    <property type="project" value="UniProtKB-KW"/>
</dbReference>
<feature type="region of interest" description="Disordered" evidence="21">
    <location>
        <begin position="239"/>
        <end position="268"/>
    </location>
</feature>
<evidence type="ECO:0000256" key="15">
    <source>
        <dbReference type="ARBA" id="ARBA00023125"/>
    </source>
</evidence>
<dbReference type="STRING" id="62062.ENSHHUP00000005892"/>
<evidence type="ECO:0000256" key="17">
    <source>
        <dbReference type="ARBA" id="ARBA00023242"/>
    </source>
</evidence>
<keyword evidence="7" id="KW-0132">Cell division</keyword>
<feature type="compositionally biased region" description="Basic and acidic residues" evidence="21">
    <location>
        <begin position="609"/>
        <end position="619"/>
    </location>
</feature>
<dbReference type="GO" id="GO:0016787">
    <property type="term" value="F:hydrolase activity"/>
    <property type="evidence" value="ECO:0007669"/>
    <property type="project" value="UniProtKB-KW"/>
</dbReference>
<feature type="coiled-coil region" evidence="20">
    <location>
        <begin position="32"/>
        <end position="87"/>
    </location>
</feature>
<keyword evidence="14 20" id="KW-0175">Coiled coil</keyword>
<proteinExistence type="inferred from homology"/>